<keyword evidence="1" id="KW-0646">Protease inhibitor</keyword>
<sequence>MAVNSGSLLLVLTLLVALSTLFDVSTALGGRKAKESDVGFKPLDPKDPKVVEVAKFAINEYNKEAKTNLKFQLVLKAASKETTYTLIIEASNGSILDKYDAVVSLNGNSKTLVAFKKQ</sequence>
<comment type="caution">
    <text evidence="5">The sequence shown here is derived from an EMBL/GenBank/DDBJ whole genome shotgun (WGS) entry which is preliminary data.</text>
</comment>
<dbReference type="OrthoDB" id="906950at2759"/>
<dbReference type="EMBL" id="CACTIH010000007">
    <property type="protein sequence ID" value="CAA2933837.1"/>
    <property type="molecule type" value="Genomic_DNA"/>
</dbReference>
<accession>A0A8S0P831</accession>
<name>A0A8S0P831_OLEEU</name>
<dbReference type="Gene3D" id="3.10.450.10">
    <property type="match status" value="1"/>
</dbReference>
<evidence type="ECO:0000256" key="3">
    <source>
        <dbReference type="SAM" id="SignalP"/>
    </source>
</evidence>
<dbReference type="InterPro" id="IPR000010">
    <property type="entry name" value="Cystatin_dom"/>
</dbReference>
<dbReference type="Gramene" id="OE9A045619T1">
    <property type="protein sequence ID" value="OE9A045619C1"/>
    <property type="gene ID" value="OE9A045619"/>
</dbReference>
<keyword evidence="3" id="KW-0732">Signal</keyword>
<evidence type="ECO:0000313" key="5">
    <source>
        <dbReference type="EMBL" id="CAA2933837.1"/>
    </source>
</evidence>
<reference evidence="5 6" key="1">
    <citation type="submission" date="2019-12" db="EMBL/GenBank/DDBJ databases">
        <authorList>
            <person name="Alioto T."/>
            <person name="Alioto T."/>
            <person name="Gomez Garrido J."/>
        </authorList>
    </citation>
    <scope>NUCLEOTIDE SEQUENCE [LARGE SCALE GENOMIC DNA]</scope>
</reference>
<feature type="chain" id="PRO_5035777665" evidence="3">
    <location>
        <begin position="28"/>
        <end position="118"/>
    </location>
</feature>
<keyword evidence="2" id="KW-0789">Thiol protease inhibitor</keyword>
<keyword evidence="6" id="KW-1185">Reference proteome</keyword>
<feature type="domain" description="Cystatin" evidence="4">
    <location>
        <begin position="46"/>
        <end position="117"/>
    </location>
</feature>
<dbReference type="Pfam" id="PF16845">
    <property type="entry name" value="SQAPI"/>
    <property type="match status" value="1"/>
</dbReference>
<dbReference type="PANTHER" id="PTHR47364">
    <property type="entry name" value="CYSTEINE PROTEINASE INHIBITOR 5"/>
    <property type="match status" value="1"/>
</dbReference>
<dbReference type="GO" id="GO:0004869">
    <property type="term" value="F:cysteine-type endopeptidase inhibitor activity"/>
    <property type="evidence" value="ECO:0007669"/>
    <property type="project" value="UniProtKB-KW"/>
</dbReference>
<dbReference type="AlphaFoldDB" id="A0A8S0P831"/>
<dbReference type="Proteomes" id="UP000594638">
    <property type="component" value="Unassembled WGS sequence"/>
</dbReference>
<evidence type="ECO:0000259" key="4">
    <source>
        <dbReference type="Pfam" id="PF16845"/>
    </source>
</evidence>
<feature type="signal peptide" evidence="3">
    <location>
        <begin position="1"/>
        <end position="27"/>
    </location>
</feature>
<protein>
    <submittedName>
        <fullName evidence="5">Cysteine ase inhibitor 1-like</fullName>
    </submittedName>
</protein>
<dbReference type="PANTHER" id="PTHR47364:SF2">
    <property type="entry name" value="CYSTEINE PROTEINASE INHIBITOR 5"/>
    <property type="match status" value="1"/>
</dbReference>
<evidence type="ECO:0000313" key="6">
    <source>
        <dbReference type="Proteomes" id="UP000594638"/>
    </source>
</evidence>
<evidence type="ECO:0000256" key="2">
    <source>
        <dbReference type="ARBA" id="ARBA00022704"/>
    </source>
</evidence>
<organism evidence="5 6">
    <name type="scientific">Olea europaea subsp. europaea</name>
    <dbReference type="NCBI Taxonomy" id="158383"/>
    <lineage>
        <taxon>Eukaryota</taxon>
        <taxon>Viridiplantae</taxon>
        <taxon>Streptophyta</taxon>
        <taxon>Embryophyta</taxon>
        <taxon>Tracheophyta</taxon>
        <taxon>Spermatophyta</taxon>
        <taxon>Magnoliopsida</taxon>
        <taxon>eudicotyledons</taxon>
        <taxon>Gunneridae</taxon>
        <taxon>Pentapetalae</taxon>
        <taxon>asterids</taxon>
        <taxon>lamiids</taxon>
        <taxon>Lamiales</taxon>
        <taxon>Oleaceae</taxon>
        <taxon>Oleeae</taxon>
        <taxon>Olea</taxon>
    </lineage>
</organism>
<dbReference type="SUPFAM" id="SSF54403">
    <property type="entry name" value="Cystatin/monellin"/>
    <property type="match status" value="1"/>
</dbReference>
<gene>
    <name evidence="5" type="ORF">OLEA9_A045619</name>
</gene>
<dbReference type="InterPro" id="IPR046350">
    <property type="entry name" value="Cystatin_sf"/>
</dbReference>
<proteinExistence type="predicted"/>
<evidence type="ECO:0000256" key="1">
    <source>
        <dbReference type="ARBA" id="ARBA00022690"/>
    </source>
</evidence>